<dbReference type="PROSITE" id="PS50048">
    <property type="entry name" value="ZN2_CY6_FUNGAL_2"/>
    <property type="match status" value="1"/>
</dbReference>
<evidence type="ECO:0000256" key="3">
    <source>
        <dbReference type="ARBA" id="ARBA00022857"/>
    </source>
</evidence>
<keyword evidence="8" id="KW-0813">Transport</keyword>
<feature type="domain" description="Zn(2)-C6 fungal-type" evidence="7">
    <location>
        <begin position="13"/>
        <end position="42"/>
    </location>
</feature>
<keyword evidence="3" id="KW-0521">NADP</keyword>
<reference evidence="8 9" key="1">
    <citation type="submission" date="2024-02" db="EMBL/GenBank/DDBJ databases">
        <title>De novo assembly and annotation of 12 fungi associated with fruit tree decline syndrome in Ontario, Canada.</title>
        <authorList>
            <person name="Sulman M."/>
            <person name="Ellouze W."/>
            <person name="Ilyukhin E."/>
        </authorList>
    </citation>
    <scope>NUCLEOTIDE SEQUENCE [LARGE SCALE GENOMIC DNA]</scope>
    <source>
        <strain evidence="8 9">M169</strain>
    </source>
</reference>
<dbReference type="Pfam" id="PF00248">
    <property type="entry name" value="Aldo_ket_red"/>
    <property type="match status" value="1"/>
</dbReference>
<feature type="region of interest" description="Disordered" evidence="6">
    <location>
        <begin position="65"/>
        <end position="118"/>
    </location>
</feature>
<dbReference type="InterPro" id="IPR023210">
    <property type="entry name" value="NADP_OxRdtase_dom"/>
</dbReference>
<comment type="similarity">
    <text evidence="1">Belongs to the shaker potassium channel beta subunit family.</text>
</comment>
<dbReference type="InterPro" id="IPR036812">
    <property type="entry name" value="NAD(P)_OxRdtase_dom_sf"/>
</dbReference>
<evidence type="ECO:0000256" key="6">
    <source>
        <dbReference type="SAM" id="MobiDB-lite"/>
    </source>
</evidence>
<dbReference type="GO" id="GO:0034220">
    <property type="term" value="P:monoatomic ion transmembrane transport"/>
    <property type="evidence" value="ECO:0007669"/>
    <property type="project" value="UniProtKB-KW"/>
</dbReference>
<dbReference type="EMBL" id="JAKNSF020000148">
    <property type="protein sequence ID" value="KAK7711148.1"/>
    <property type="molecule type" value="Genomic_DNA"/>
</dbReference>
<dbReference type="CDD" id="cd00067">
    <property type="entry name" value="GAL4"/>
    <property type="match status" value="1"/>
</dbReference>
<protein>
    <submittedName>
        <fullName evidence="8">Voltage-gated potassium channel subunit beta-2</fullName>
    </submittedName>
</protein>
<dbReference type="InterPro" id="IPR005399">
    <property type="entry name" value="K_chnl_volt-dep_bsu_KCNAB-rel"/>
</dbReference>
<dbReference type="Pfam" id="PF04082">
    <property type="entry name" value="Fungal_trans"/>
    <property type="match status" value="1"/>
</dbReference>
<dbReference type="PANTHER" id="PTHR43150">
    <property type="entry name" value="HYPERKINETIC, ISOFORM M"/>
    <property type="match status" value="1"/>
</dbReference>
<evidence type="ECO:0000256" key="2">
    <source>
        <dbReference type="ARBA" id="ARBA00022723"/>
    </source>
</evidence>
<dbReference type="SUPFAM" id="SSF51430">
    <property type="entry name" value="NAD(P)-linked oxidoreductase"/>
    <property type="match status" value="1"/>
</dbReference>
<dbReference type="Gene3D" id="4.10.240.10">
    <property type="entry name" value="Zn(2)-C6 fungal-type DNA-binding domain"/>
    <property type="match status" value="1"/>
</dbReference>
<dbReference type="PRINTS" id="PR01577">
    <property type="entry name" value="KCNABCHANNEL"/>
</dbReference>
<dbReference type="Gene3D" id="3.20.20.100">
    <property type="entry name" value="NADP-dependent oxidoreductase domain"/>
    <property type="match status" value="1"/>
</dbReference>
<evidence type="ECO:0000256" key="4">
    <source>
        <dbReference type="ARBA" id="ARBA00023002"/>
    </source>
</evidence>
<dbReference type="InterPro" id="IPR036864">
    <property type="entry name" value="Zn2-C6_fun-type_DNA-bd_sf"/>
</dbReference>
<evidence type="ECO:0000256" key="5">
    <source>
        <dbReference type="ARBA" id="ARBA00023242"/>
    </source>
</evidence>
<dbReference type="CDD" id="cd12148">
    <property type="entry name" value="fungal_TF_MHR"/>
    <property type="match status" value="1"/>
</dbReference>
<evidence type="ECO:0000313" key="8">
    <source>
        <dbReference type="EMBL" id="KAK7711148.1"/>
    </source>
</evidence>
<evidence type="ECO:0000256" key="1">
    <source>
        <dbReference type="ARBA" id="ARBA00006515"/>
    </source>
</evidence>
<gene>
    <name evidence="8" type="primary">KCNAB2</name>
    <name evidence="8" type="ORF">SLS63_012740</name>
</gene>
<evidence type="ECO:0000313" key="9">
    <source>
        <dbReference type="Proteomes" id="UP001430848"/>
    </source>
</evidence>
<evidence type="ECO:0000259" key="7">
    <source>
        <dbReference type="PROSITE" id="PS50048"/>
    </source>
</evidence>
<dbReference type="SMART" id="SM00066">
    <property type="entry name" value="GAL4"/>
    <property type="match status" value="1"/>
</dbReference>
<dbReference type="SUPFAM" id="SSF57701">
    <property type="entry name" value="Zn2/Cys6 DNA-binding domain"/>
    <property type="match status" value="1"/>
</dbReference>
<dbReference type="Proteomes" id="UP001430848">
    <property type="component" value="Unassembled WGS sequence"/>
</dbReference>
<dbReference type="InterPro" id="IPR001138">
    <property type="entry name" value="Zn2Cys6_DnaBD"/>
</dbReference>
<proteinExistence type="inferred from homology"/>
<keyword evidence="4" id="KW-0560">Oxidoreductase</keyword>
<feature type="compositionally biased region" description="Polar residues" evidence="6">
    <location>
        <begin position="86"/>
        <end position="97"/>
    </location>
</feature>
<feature type="compositionally biased region" description="Polar residues" evidence="6">
    <location>
        <begin position="65"/>
        <end position="78"/>
    </location>
</feature>
<comment type="caution">
    <text evidence="8">The sequence shown here is derived from an EMBL/GenBank/DDBJ whole genome shotgun (WGS) entry which is preliminary data.</text>
</comment>
<dbReference type="PANTHER" id="PTHR43150:SF6">
    <property type="entry name" value="VIC POTASSIUM ION CHANNEL, BETA SUBUNIT (EUROFUNG)"/>
    <property type="match status" value="1"/>
</dbReference>
<keyword evidence="5" id="KW-0539">Nucleus</keyword>
<sequence>MSALPRRKIGSRACDGCKIRKVRCTEEPPCTRCSSIGIACTFNKRQATRGPRSLRAKTLQEIQNSQNLKESQSSCDHSSNTDRLADGLSTNGTSPVGQSPPGGEPSLVPGRDGGSNGLQRTPVSSLIIRLCIYRLRLFPVWPILDAEDVIASLLRDPTDLGTHALANAVCAAVIVQLKLPFEGRTDDNDPATAASMTAECQRTKLLLQDANGDDGPEAGLTMVRIAFFQHIYHENQSPGGTKSLMFLREAITMAQIMGLHRKASYVLLAPEEQQMRRRILWLLFVTERGVAMLHKLPIVLKWQASFPPLVDRANVEVDEAQILPAFKKLVDLFWLFDQSGAFDLLTQADDDTETYQESRLEYLQHRLQEISSDGYEGNDVQRADICVTKCWMQAVVWRASLRRSKAAMFSERESHVSQPYRIVADFLSHICHCSKTALEAHGPTIELKIFEIASALTEYIYTLTTGADMARNLNSTDARPVEMLVKLQRLLASSRGGNKTLLTLLCARIAEVESVGPCDLVWNPHIETCEADDGNVGDGSFETDLQALRRVPNSAYLGLETMARLNDPLRVQLPMWTDFRQEPSQRVLDVAATEETIATMLMAQPANESWDEWPVGFADMKGTFACMKQAYDLGINFFDTAESYAGGHSEVAMGQAIKKFGWNRNDIVVSTKLNWGGANGEVLVNNHGLSRKHIIEGLRASLKRLDLEYVDIVYAHRPDRLTPMEETVRAFNHVIDQKGWAMYWGTSEWSADEIAEACGIAKQLGLIAPVVEQPFYNMLSRKKVEGEFQRLYKRFGIGLTTFSPIKFGLLSGKYDDSPDKPPAGSRFAKGDDKFVSSVRDSFANAEWQDTIAKARQLKPIADKLGITRAQLALAWCLKNENVSAVITGASRPEQVVENCAALKALDKLTPEVMAEIDDIVGKVDLDPARQD</sequence>
<organism evidence="8 9">
    <name type="scientific">Diaporthe eres</name>
    <name type="common">Phomopsis oblonga</name>
    <dbReference type="NCBI Taxonomy" id="83184"/>
    <lineage>
        <taxon>Eukaryota</taxon>
        <taxon>Fungi</taxon>
        <taxon>Dikarya</taxon>
        <taxon>Ascomycota</taxon>
        <taxon>Pezizomycotina</taxon>
        <taxon>Sordariomycetes</taxon>
        <taxon>Sordariomycetidae</taxon>
        <taxon>Diaporthales</taxon>
        <taxon>Diaporthaceae</taxon>
        <taxon>Diaporthe</taxon>
        <taxon>Diaporthe eres species complex</taxon>
    </lineage>
</organism>
<dbReference type="Pfam" id="PF00172">
    <property type="entry name" value="Zn_clus"/>
    <property type="match status" value="1"/>
</dbReference>
<keyword evidence="2" id="KW-0479">Metal-binding</keyword>
<name>A0ABR1NQE2_DIAER</name>
<keyword evidence="8" id="KW-0407">Ion channel</keyword>
<accession>A0ABR1NQE2</accession>
<dbReference type="InterPro" id="IPR007219">
    <property type="entry name" value="XnlR_reg_dom"/>
</dbReference>
<keyword evidence="8" id="KW-0406">Ion transport</keyword>
<dbReference type="PROSITE" id="PS00463">
    <property type="entry name" value="ZN2_CY6_FUNGAL_1"/>
    <property type="match status" value="1"/>
</dbReference>
<keyword evidence="9" id="KW-1185">Reference proteome</keyword>